<dbReference type="Gene3D" id="3.90.25.10">
    <property type="entry name" value="UDP-galactose 4-epimerase, domain 1"/>
    <property type="match status" value="1"/>
</dbReference>
<dbReference type="InterPro" id="IPR008030">
    <property type="entry name" value="NmrA-like"/>
</dbReference>
<dbReference type="PANTHER" id="PTHR47706">
    <property type="entry name" value="NMRA-LIKE FAMILY PROTEIN"/>
    <property type="match status" value="1"/>
</dbReference>
<protein>
    <recommendedName>
        <fullName evidence="3">NmrA-like domain-containing protein</fullName>
    </recommendedName>
</protein>
<dbReference type="Proteomes" id="UP000042958">
    <property type="component" value="Unassembled WGS sequence"/>
</dbReference>
<dbReference type="OrthoDB" id="9974981at2759"/>
<accession>A0A0F7VJE2</accession>
<dbReference type="InterPro" id="IPR051609">
    <property type="entry name" value="NmrA/Isoflavone_reductase-like"/>
</dbReference>
<gene>
    <name evidence="4" type="ORF">PMG11_04547</name>
</gene>
<evidence type="ECO:0000259" key="3">
    <source>
        <dbReference type="Pfam" id="PF05368"/>
    </source>
</evidence>
<dbReference type="PANTHER" id="PTHR47706:SF9">
    <property type="entry name" value="NMRA-LIKE DOMAIN-CONTAINING PROTEIN-RELATED"/>
    <property type="match status" value="1"/>
</dbReference>
<evidence type="ECO:0000256" key="1">
    <source>
        <dbReference type="ARBA" id="ARBA00022857"/>
    </source>
</evidence>
<dbReference type="GO" id="GO:0016491">
    <property type="term" value="F:oxidoreductase activity"/>
    <property type="evidence" value="ECO:0007669"/>
    <property type="project" value="UniProtKB-KW"/>
</dbReference>
<keyword evidence="2" id="KW-0560">Oxidoreductase</keyword>
<name>A0A0F7VJE2_PENBI</name>
<evidence type="ECO:0000313" key="4">
    <source>
        <dbReference type="EMBL" id="CEO59897.1"/>
    </source>
</evidence>
<evidence type="ECO:0000313" key="5">
    <source>
        <dbReference type="Proteomes" id="UP000042958"/>
    </source>
</evidence>
<dbReference type="Pfam" id="PF05368">
    <property type="entry name" value="NmrA"/>
    <property type="match status" value="1"/>
</dbReference>
<dbReference type="InterPro" id="IPR036291">
    <property type="entry name" value="NAD(P)-bd_dom_sf"/>
</dbReference>
<keyword evidence="1" id="KW-0521">NADP</keyword>
<reference evidence="5" key="1">
    <citation type="journal article" date="2015" name="Genome Announc.">
        <title>Draft genome sequence of the fungus Penicillium brasilianum MG11.</title>
        <authorList>
            <person name="Horn F."/>
            <person name="Linde J."/>
            <person name="Mattern D.J."/>
            <person name="Walther G."/>
            <person name="Guthke R."/>
            <person name="Brakhage A.A."/>
            <person name="Valiante V."/>
        </authorList>
    </citation>
    <scope>NUCLEOTIDE SEQUENCE [LARGE SCALE GENOMIC DNA]</scope>
    <source>
        <strain evidence="5">MG11</strain>
    </source>
</reference>
<dbReference type="SUPFAM" id="SSF51735">
    <property type="entry name" value="NAD(P)-binding Rossmann-fold domains"/>
    <property type="match status" value="1"/>
</dbReference>
<feature type="domain" description="NmrA-like" evidence="3">
    <location>
        <begin position="9"/>
        <end position="244"/>
    </location>
</feature>
<organism evidence="4 5">
    <name type="scientific">Penicillium brasilianum</name>
    <dbReference type="NCBI Taxonomy" id="104259"/>
    <lineage>
        <taxon>Eukaryota</taxon>
        <taxon>Fungi</taxon>
        <taxon>Dikarya</taxon>
        <taxon>Ascomycota</taxon>
        <taxon>Pezizomycotina</taxon>
        <taxon>Eurotiomycetes</taxon>
        <taxon>Eurotiomycetidae</taxon>
        <taxon>Eurotiales</taxon>
        <taxon>Aspergillaceae</taxon>
        <taxon>Penicillium</taxon>
    </lineage>
</organism>
<dbReference type="STRING" id="104259.A0A0F7VJE2"/>
<dbReference type="Gene3D" id="3.40.50.720">
    <property type="entry name" value="NAD(P)-binding Rossmann-like Domain"/>
    <property type="match status" value="1"/>
</dbReference>
<evidence type="ECO:0000256" key="2">
    <source>
        <dbReference type="ARBA" id="ARBA00023002"/>
    </source>
</evidence>
<dbReference type="AlphaFoldDB" id="A0A0F7VJE2"/>
<dbReference type="EMBL" id="CDHK01000004">
    <property type="protein sequence ID" value="CEO59897.1"/>
    <property type="molecule type" value="Genomic_DNA"/>
</dbReference>
<sequence length="314" mass="34863">MTSIISRPVVAIAGATGHLGRHVASAFLSPPFNDKFSDVILLSRSETSLELASKSVGKYTTRTYDENNLVDALRGVHILVNTVGPSGHSFKEKLLHALPHTDVQVYFPSEFGVDHYVHDFSHLEWDTKKKHFALARSLIPDRKICRVFCGLFIEDSIGPWFGFDTKEGKYESIGSANSPISFTSLDDVGKVVASLATLPRDEIPDTVHIGGDTRSFLEISEIMRDGGAGQIEISETPLPKYKEEVTSTSSWDPAQYLRFLMGEAKINHSVGSLGDDNELVNPKEELWKWKSLTDLARETGGKPWKDFPWPSESK</sequence>
<keyword evidence="5" id="KW-1185">Reference proteome</keyword>
<proteinExistence type="predicted"/>